<protein>
    <submittedName>
        <fullName evidence="1">Uncharacterized protein</fullName>
    </submittedName>
</protein>
<organism evidence="1">
    <name type="scientific">marine sediment metagenome</name>
    <dbReference type="NCBI Taxonomy" id="412755"/>
    <lineage>
        <taxon>unclassified sequences</taxon>
        <taxon>metagenomes</taxon>
        <taxon>ecological metagenomes</taxon>
    </lineage>
</organism>
<evidence type="ECO:0000313" key="1">
    <source>
        <dbReference type="EMBL" id="GAG75041.1"/>
    </source>
</evidence>
<accession>X1BSB2</accession>
<gene>
    <name evidence="1" type="ORF">S01H4_32662</name>
</gene>
<dbReference type="AlphaFoldDB" id="X1BSB2"/>
<dbReference type="EMBL" id="BART01017102">
    <property type="protein sequence ID" value="GAG75041.1"/>
    <property type="molecule type" value="Genomic_DNA"/>
</dbReference>
<name>X1BSB2_9ZZZZ</name>
<reference evidence="1" key="1">
    <citation type="journal article" date="2014" name="Front. Microbiol.">
        <title>High frequency of phylogenetically diverse reductive dehalogenase-homologous genes in deep subseafloor sedimentary metagenomes.</title>
        <authorList>
            <person name="Kawai M."/>
            <person name="Futagami T."/>
            <person name="Toyoda A."/>
            <person name="Takaki Y."/>
            <person name="Nishi S."/>
            <person name="Hori S."/>
            <person name="Arai W."/>
            <person name="Tsubouchi T."/>
            <person name="Morono Y."/>
            <person name="Uchiyama I."/>
            <person name="Ito T."/>
            <person name="Fujiyama A."/>
            <person name="Inagaki F."/>
            <person name="Takami H."/>
        </authorList>
    </citation>
    <scope>NUCLEOTIDE SEQUENCE</scope>
    <source>
        <strain evidence="1">Expedition CK06-06</strain>
    </source>
</reference>
<proteinExistence type="predicted"/>
<comment type="caution">
    <text evidence="1">The sequence shown here is derived from an EMBL/GenBank/DDBJ whole genome shotgun (WGS) entry which is preliminary data.</text>
</comment>
<sequence length="120" mass="13433">MTEETCVMCGADLSGIGVIRRFTAALIFGNKSRDPHVGPYCPNCGPPAIAKLVECVEDCPLVNEKWIPVDGNCITRHPKRYPWKSPKCEFSLGFNPIRHGISCIHPDRLKKKREEKKVKG</sequence>